<comment type="caution">
    <text evidence="2">The sequence shown here is derived from an EMBL/GenBank/DDBJ whole genome shotgun (WGS) entry which is preliminary data.</text>
</comment>
<evidence type="ECO:0000313" key="2">
    <source>
        <dbReference type="EMBL" id="MBJ6124548.1"/>
    </source>
</evidence>
<name>A0ABS0XXU9_9HYPH</name>
<dbReference type="GO" id="GO:0004527">
    <property type="term" value="F:exonuclease activity"/>
    <property type="evidence" value="ECO:0007669"/>
    <property type="project" value="UniProtKB-KW"/>
</dbReference>
<protein>
    <submittedName>
        <fullName evidence="2">Ligase-associated DNA damage response exonuclease</fullName>
        <ecNumber evidence="2">3.1.-.-</ecNumber>
    </submittedName>
</protein>
<dbReference type="Gene3D" id="3.40.50.10890">
    <property type="match status" value="1"/>
</dbReference>
<reference evidence="3" key="1">
    <citation type="submission" date="2020-12" db="EMBL/GenBank/DDBJ databases">
        <title>Hymenobacter sp.</title>
        <authorList>
            <person name="Kim M.K."/>
        </authorList>
    </citation>
    <scope>NUCLEOTIDE SEQUENCE [LARGE SCALE GENOMIC DNA]</scope>
    <source>
        <strain evidence="3">BT325</strain>
    </source>
</reference>
<accession>A0ABS0XXU9</accession>
<dbReference type="SUPFAM" id="SSF56281">
    <property type="entry name" value="Metallo-hydrolase/oxidoreductase"/>
    <property type="match status" value="1"/>
</dbReference>
<dbReference type="Gene3D" id="3.60.15.10">
    <property type="entry name" value="Ribonuclease Z/Hydroxyacylglutathione hydrolase-like"/>
    <property type="match status" value="1"/>
</dbReference>
<feature type="compositionally biased region" description="Basic and acidic residues" evidence="1">
    <location>
        <begin position="339"/>
        <end position="357"/>
    </location>
</feature>
<dbReference type="Proteomes" id="UP000620670">
    <property type="component" value="Unassembled WGS sequence"/>
</dbReference>
<proteinExistence type="predicted"/>
<dbReference type="InterPro" id="IPR026360">
    <property type="entry name" value="Xnuc_lig_assoc"/>
</dbReference>
<dbReference type="InterPro" id="IPR050698">
    <property type="entry name" value="MBL"/>
</dbReference>
<dbReference type="GO" id="GO:0016874">
    <property type="term" value="F:ligase activity"/>
    <property type="evidence" value="ECO:0007669"/>
    <property type="project" value="UniProtKB-KW"/>
</dbReference>
<feature type="region of interest" description="Disordered" evidence="1">
    <location>
        <begin position="335"/>
        <end position="387"/>
    </location>
</feature>
<keyword evidence="3" id="KW-1185">Reference proteome</keyword>
<keyword evidence="2" id="KW-0378">Hydrolase</keyword>
<organism evidence="2 3">
    <name type="scientific">Microvirga splendida</name>
    <dbReference type="NCBI Taxonomy" id="2795727"/>
    <lineage>
        <taxon>Bacteria</taxon>
        <taxon>Pseudomonadati</taxon>
        <taxon>Pseudomonadota</taxon>
        <taxon>Alphaproteobacteria</taxon>
        <taxon>Hyphomicrobiales</taxon>
        <taxon>Methylobacteriaceae</taxon>
        <taxon>Microvirga</taxon>
    </lineage>
</organism>
<keyword evidence="2" id="KW-0436">Ligase</keyword>
<evidence type="ECO:0000256" key="1">
    <source>
        <dbReference type="SAM" id="MobiDB-lite"/>
    </source>
</evidence>
<evidence type="ECO:0000313" key="3">
    <source>
        <dbReference type="Proteomes" id="UP000620670"/>
    </source>
</evidence>
<dbReference type="PANTHER" id="PTHR11203:SF49">
    <property type="entry name" value="BLL1145 PROTEIN"/>
    <property type="match status" value="1"/>
</dbReference>
<dbReference type="EMBL" id="JAELXT010000002">
    <property type="protein sequence ID" value="MBJ6124548.1"/>
    <property type="molecule type" value="Genomic_DNA"/>
</dbReference>
<gene>
    <name evidence="2" type="ORF">JAO75_03905</name>
</gene>
<sequence length="387" mass="42436">MALRSTDILTQTPQGLYCPLGDFHIDPVRPVERALITHGHSDHARSGHRSVMATRETLRIMGVRYGEDFAGSTQEAPLRESIRIGDVTVRFSPAGHVLGSAQIAIEAGGTRIVVSGDYKRAEDPTCLPYEVVPCDVFITEATFGLPVFRHPDTRGEVRKLLDSAALFPERAHIVGAYALGKAQRVMALLREEGYEKPIYLHGAMERLTELYKAESIPLGETPKVVAAERSKLAGAIVICPPSSIQDLWSRRFPDPVTCFASGWMRVRGRARQKGVELPLVISDHSDWDDLCRTIQETGAGEVWVTHGQEDALVHWCTTHGIRARPLHMLGYGDEGEAEEAAHPPLEGEGREHRERGGVETPTSESDGADHPTSALRADPPPQGEDMA</sequence>
<dbReference type="InterPro" id="IPR036866">
    <property type="entry name" value="RibonucZ/Hydroxyglut_hydro"/>
</dbReference>
<dbReference type="RefSeq" id="WP_199046822.1">
    <property type="nucleotide sequence ID" value="NZ_JAELXT010000002.1"/>
</dbReference>
<dbReference type="NCBIfam" id="TIGR04122">
    <property type="entry name" value="Xnuc_lig_assoc"/>
    <property type="match status" value="1"/>
</dbReference>
<dbReference type="PANTHER" id="PTHR11203">
    <property type="entry name" value="CLEAVAGE AND POLYADENYLATION SPECIFICITY FACTOR FAMILY MEMBER"/>
    <property type="match status" value="1"/>
</dbReference>
<keyword evidence="2" id="KW-0540">Nuclease</keyword>
<dbReference type="EC" id="3.1.-.-" evidence="2"/>
<feature type="compositionally biased region" description="Pro residues" evidence="1">
    <location>
        <begin position="378"/>
        <end position="387"/>
    </location>
</feature>
<keyword evidence="2" id="KW-0269">Exonuclease</keyword>